<dbReference type="PATRIC" id="fig|1280953.3.peg.4107"/>
<evidence type="ECO:0000313" key="3">
    <source>
        <dbReference type="Proteomes" id="UP000024942"/>
    </source>
</evidence>
<dbReference type="eggNOG" id="COG3012">
    <property type="taxonomic scope" value="Bacteria"/>
</dbReference>
<organism evidence="2 3">
    <name type="scientific">Hyphomonas oceanitis SCH89</name>
    <dbReference type="NCBI Taxonomy" id="1280953"/>
    <lineage>
        <taxon>Bacteria</taxon>
        <taxon>Pseudomonadati</taxon>
        <taxon>Pseudomonadota</taxon>
        <taxon>Alphaproteobacteria</taxon>
        <taxon>Hyphomonadales</taxon>
        <taxon>Hyphomonadaceae</taxon>
        <taxon>Hyphomonas</taxon>
    </lineage>
</organism>
<dbReference type="PANTHER" id="PTHR41878">
    <property type="entry name" value="LEXA REPRESSOR-RELATED"/>
    <property type="match status" value="1"/>
</dbReference>
<dbReference type="Proteomes" id="UP000024942">
    <property type="component" value="Unassembled WGS sequence"/>
</dbReference>
<dbReference type="Gene3D" id="3.10.290.30">
    <property type="entry name" value="MM3350-like"/>
    <property type="match status" value="1"/>
</dbReference>
<reference evidence="2 3" key="1">
    <citation type="journal article" date="2014" name="Antonie Van Leeuwenhoek">
        <title>Hyphomonas beringensis sp. nov. and Hyphomonas chukchiensis sp. nov., isolated from surface seawater of the Bering Sea and Chukchi Sea.</title>
        <authorList>
            <person name="Li C."/>
            <person name="Lai Q."/>
            <person name="Li G."/>
            <person name="Dong C."/>
            <person name="Wang J."/>
            <person name="Liao Y."/>
            <person name="Shao Z."/>
        </authorList>
    </citation>
    <scope>NUCLEOTIDE SEQUENCE [LARGE SCALE GENOMIC DNA]</scope>
    <source>
        <strain evidence="2 3">SCH89</strain>
    </source>
</reference>
<dbReference type="RefSeq" id="WP_035542666.1">
    <property type="nucleotide sequence ID" value="NZ_ARYL01000144.1"/>
</dbReference>
<feature type="domain" description="Plasmid pRiA4b Orf3-like" evidence="1">
    <location>
        <begin position="4"/>
        <end position="172"/>
    </location>
</feature>
<dbReference type="EMBL" id="ARYL01000144">
    <property type="protein sequence ID" value="KCZ96658.1"/>
    <property type="molecule type" value="Genomic_DNA"/>
</dbReference>
<dbReference type="SUPFAM" id="SSF159941">
    <property type="entry name" value="MM3350-like"/>
    <property type="match status" value="1"/>
</dbReference>
<dbReference type="STRING" id="1280953.HOC_20793"/>
<dbReference type="OrthoDB" id="9816539at2"/>
<dbReference type="InterPro" id="IPR012912">
    <property type="entry name" value="Plasmid_pRiA4b_Orf3-like"/>
</dbReference>
<accession>A0A059G1J0</accession>
<proteinExistence type="predicted"/>
<dbReference type="AlphaFoldDB" id="A0A059G1J0"/>
<evidence type="ECO:0000313" key="2">
    <source>
        <dbReference type="EMBL" id="KCZ96658.1"/>
    </source>
</evidence>
<dbReference type="Pfam" id="PF07929">
    <property type="entry name" value="PRiA4_ORF3"/>
    <property type="match status" value="1"/>
</dbReference>
<sequence length="189" mass="22164">MIDAARLRITLHDLNPAPWREIEVPLSMSLKKLHDAIQAAFLWQDYHLWEFEIGDKRYGMPFDDDPDMKVHKASIAKLTRLKSMKGESFLYTYDFGDNWEHRIDVLDVFEAETGARLPRFIEGEYRTPPEDVGGPHGFEMFLEAISDPSHEEHDQMLNWYGRKFDPQNIDRQTVRLWFGSLAKARPAKK</sequence>
<evidence type="ECO:0000259" key="1">
    <source>
        <dbReference type="Pfam" id="PF07929"/>
    </source>
</evidence>
<name>A0A059G1J0_9PROT</name>
<protein>
    <recommendedName>
        <fullName evidence="1">Plasmid pRiA4b Orf3-like domain-containing protein</fullName>
    </recommendedName>
</protein>
<dbReference type="InterPro" id="IPR024047">
    <property type="entry name" value="MM3350-like_sf"/>
</dbReference>
<dbReference type="PANTHER" id="PTHR41878:SF1">
    <property type="entry name" value="TNPR PROTEIN"/>
    <property type="match status" value="1"/>
</dbReference>
<comment type="caution">
    <text evidence="2">The sequence shown here is derived from an EMBL/GenBank/DDBJ whole genome shotgun (WGS) entry which is preliminary data.</text>
</comment>
<keyword evidence="3" id="KW-1185">Reference proteome</keyword>
<gene>
    <name evidence="2" type="ORF">HOC_20793</name>
</gene>